<protein>
    <submittedName>
        <fullName evidence="2">WXG100 family type VII secretion target</fullName>
    </submittedName>
</protein>
<feature type="region of interest" description="Disordered" evidence="1">
    <location>
        <begin position="94"/>
        <end position="114"/>
    </location>
</feature>
<dbReference type="InterPro" id="IPR036689">
    <property type="entry name" value="ESAT-6-like_sf"/>
</dbReference>
<name>A0A7Z0EFZ3_9MICO</name>
<sequence length="114" mass="11716">MSQFRVSTPSLGYSAASITAALAEFDAHVSQVTAAVNGVVGNSWEGEASEAFSGGWTSWLQSAGMTRAALADIATRLHTAESSYEIVESQLNAQSRTSSIAGGDIRTGSGRSAS</sequence>
<dbReference type="RefSeq" id="WP_179579641.1">
    <property type="nucleotide sequence ID" value="NZ_JACCFM010000001.1"/>
</dbReference>
<proteinExistence type="predicted"/>
<reference evidence="2 3" key="1">
    <citation type="submission" date="2020-07" db="EMBL/GenBank/DDBJ databases">
        <title>Sequencing the genomes of 1000 actinobacteria strains.</title>
        <authorList>
            <person name="Klenk H.-P."/>
        </authorList>
    </citation>
    <scope>NUCLEOTIDE SEQUENCE [LARGE SCALE GENOMIC DNA]</scope>
    <source>
        <strain evidence="2 3">LI1</strain>
    </source>
</reference>
<evidence type="ECO:0000313" key="3">
    <source>
        <dbReference type="Proteomes" id="UP000537260"/>
    </source>
</evidence>
<dbReference type="Gene3D" id="1.10.287.1060">
    <property type="entry name" value="ESAT-6-like"/>
    <property type="match status" value="1"/>
</dbReference>
<dbReference type="AlphaFoldDB" id="A0A7Z0EFZ3"/>
<dbReference type="EMBL" id="JACCFM010000001">
    <property type="protein sequence ID" value="NYJ20966.1"/>
    <property type="molecule type" value="Genomic_DNA"/>
</dbReference>
<keyword evidence="3" id="KW-1185">Reference proteome</keyword>
<dbReference type="SUPFAM" id="SSF140453">
    <property type="entry name" value="EsxAB dimer-like"/>
    <property type="match status" value="1"/>
</dbReference>
<organism evidence="2 3">
    <name type="scientific">Glaciibacter psychrotolerans</name>
    <dbReference type="NCBI Taxonomy" id="670054"/>
    <lineage>
        <taxon>Bacteria</taxon>
        <taxon>Bacillati</taxon>
        <taxon>Actinomycetota</taxon>
        <taxon>Actinomycetes</taxon>
        <taxon>Micrococcales</taxon>
        <taxon>Microbacteriaceae</taxon>
        <taxon>Glaciibacter</taxon>
    </lineage>
</organism>
<gene>
    <name evidence="2" type="ORF">HNR05_002757</name>
</gene>
<accession>A0A7Z0EFZ3</accession>
<dbReference type="Proteomes" id="UP000537260">
    <property type="component" value="Unassembled WGS sequence"/>
</dbReference>
<dbReference type="Pfam" id="PF06013">
    <property type="entry name" value="WXG100"/>
    <property type="match status" value="1"/>
</dbReference>
<comment type="caution">
    <text evidence="2">The sequence shown here is derived from an EMBL/GenBank/DDBJ whole genome shotgun (WGS) entry which is preliminary data.</text>
</comment>
<evidence type="ECO:0000313" key="2">
    <source>
        <dbReference type="EMBL" id="NYJ20966.1"/>
    </source>
</evidence>
<evidence type="ECO:0000256" key="1">
    <source>
        <dbReference type="SAM" id="MobiDB-lite"/>
    </source>
</evidence>
<dbReference type="InterPro" id="IPR010310">
    <property type="entry name" value="T7SS_ESAT-6-like"/>
</dbReference>